<name>A0ABN8EK37_9GAMM</name>
<dbReference type="EC" id="3.1.13.-" evidence="2"/>
<dbReference type="InterPro" id="IPR003141">
    <property type="entry name" value="Pol/His_phosphatase_N"/>
</dbReference>
<keyword evidence="2" id="KW-0378">Hydrolase</keyword>
<sequence>METDDIVRPIVDLHCHSKASDGTLEPAEVYNRACDNGVDKLALTDHDTIAGCLELKQAIDDGRIVKRAELISGIELSCLWNKRGIHIIGLGFDLDSEVMTDAVSRQTAVRNERAVTIGKRLAKLGFPNCYEGALTIADGCQIGRPHFAQYMLAQGYVSNINQAFTKYLGAGKPGDVKSGWPSLAEAVGWIKDSGGIAVVAHPERYKLTRTKLCQLLQCFVDAGGQGIEMAGKAQHINTQRDIAKLCAQYELLASVGSDFHNPEYRWNDLASVPSIPADLTPVWQHLKPVVQ</sequence>
<dbReference type="PANTHER" id="PTHR42924:SF3">
    <property type="entry name" value="POLYMERASE_HISTIDINOL PHOSPHATASE N-TERMINAL DOMAIN-CONTAINING PROTEIN"/>
    <property type="match status" value="1"/>
</dbReference>
<dbReference type="Gene3D" id="1.10.150.650">
    <property type="match status" value="1"/>
</dbReference>
<dbReference type="GO" id="GO:0016787">
    <property type="term" value="F:hydrolase activity"/>
    <property type="evidence" value="ECO:0007669"/>
    <property type="project" value="UniProtKB-KW"/>
</dbReference>
<dbReference type="Gene3D" id="3.20.20.140">
    <property type="entry name" value="Metal-dependent hydrolases"/>
    <property type="match status" value="1"/>
</dbReference>
<protein>
    <submittedName>
        <fullName evidence="2">5'-3' exoribonuclease</fullName>
        <ecNumber evidence="2">3.1.13.-</ecNumber>
    </submittedName>
</protein>
<accession>A0ABN8EK37</accession>
<dbReference type="SMART" id="SM00481">
    <property type="entry name" value="POLIIIAc"/>
    <property type="match status" value="1"/>
</dbReference>
<dbReference type="RefSeq" id="WP_237443146.1">
    <property type="nucleotide sequence ID" value="NZ_CAKLPX010000001.1"/>
</dbReference>
<dbReference type="PANTHER" id="PTHR42924">
    <property type="entry name" value="EXONUCLEASE"/>
    <property type="match status" value="1"/>
</dbReference>
<dbReference type="Proteomes" id="UP000838100">
    <property type="component" value="Unassembled WGS sequence"/>
</dbReference>
<dbReference type="InterPro" id="IPR052018">
    <property type="entry name" value="PHP_domain"/>
</dbReference>
<dbReference type="CDD" id="cd07438">
    <property type="entry name" value="PHP_HisPPase_AMP"/>
    <property type="match status" value="1"/>
</dbReference>
<organism evidence="2 3">
    <name type="scientific">Sinobacterium norvegicum</name>
    <dbReference type="NCBI Taxonomy" id="1641715"/>
    <lineage>
        <taxon>Bacteria</taxon>
        <taxon>Pseudomonadati</taxon>
        <taxon>Pseudomonadota</taxon>
        <taxon>Gammaproteobacteria</taxon>
        <taxon>Cellvibrionales</taxon>
        <taxon>Spongiibacteraceae</taxon>
        <taxon>Sinobacterium</taxon>
    </lineage>
</organism>
<dbReference type="Pfam" id="PF02811">
    <property type="entry name" value="PHP"/>
    <property type="match status" value="1"/>
</dbReference>
<evidence type="ECO:0000313" key="2">
    <source>
        <dbReference type="EMBL" id="CAH0990461.1"/>
    </source>
</evidence>
<proteinExistence type="predicted"/>
<dbReference type="SUPFAM" id="SSF89550">
    <property type="entry name" value="PHP domain-like"/>
    <property type="match status" value="1"/>
</dbReference>
<gene>
    <name evidence="2" type="primary">yciV</name>
    <name evidence="2" type="ORF">SIN8267_00553</name>
</gene>
<keyword evidence="3" id="KW-1185">Reference proteome</keyword>
<reference evidence="2" key="1">
    <citation type="submission" date="2021-12" db="EMBL/GenBank/DDBJ databases">
        <authorList>
            <person name="Rodrigo-Torres L."/>
            <person name="Arahal R. D."/>
            <person name="Lucena T."/>
        </authorList>
    </citation>
    <scope>NUCLEOTIDE SEQUENCE</scope>
    <source>
        <strain evidence="2">CECT 8267</strain>
    </source>
</reference>
<dbReference type="InterPro" id="IPR016195">
    <property type="entry name" value="Pol/histidinol_Pase-like"/>
</dbReference>
<dbReference type="EMBL" id="CAKLPX010000001">
    <property type="protein sequence ID" value="CAH0990461.1"/>
    <property type="molecule type" value="Genomic_DNA"/>
</dbReference>
<dbReference type="InterPro" id="IPR004013">
    <property type="entry name" value="PHP_dom"/>
</dbReference>
<evidence type="ECO:0000313" key="3">
    <source>
        <dbReference type="Proteomes" id="UP000838100"/>
    </source>
</evidence>
<feature type="domain" description="Polymerase/histidinol phosphatase N-terminal" evidence="1">
    <location>
        <begin position="11"/>
        <end position="80"/>
    </location>
</feature>
<comment type="caution">
    <text evidence="2">The sequence shown here is derived from an EMBL/GenBank/DDBJ whole genome shotgun (WGS) entry which is preliminary data.</text>
</comment>
<evidence type="ECO:0000259" key="1">
    <source>
        <dbReference type="SMART" id="SM00481"/>
    </source>
</evidence>